<keyword evidence="4 8" id="KW-0067">ATP-binding</keyword>
<sequence length="255" mass="26855">MTLLQAHDIHLALDGRTILDGVSLALRAGEVCGLIGPNGAGKSSLMRILAGLRPPDRGGVTLGGQPLPCPPDRASARRLAYLAQERDIHWPLTVAHVVALGRLPHQGPFRADGDADRDAVERAMVDADCAHLRDRVATTLSGGERARVLLARALATAPDVLLADEPAASLDPLHQVQVMSLLRRLAHGKGSAVLAVLHDLNAAAQWCDRVVVLYDGRVAADGAAQAVLEPGLLRTIYGVDIIPGSVGGRPVFVTR</sequence>
<reference evidence="8 9" key="1">
    <citation type="submission" date="2019-06" db="EMBL/GenBank/DDBJ databases">
        <title>Genomic Encyclopedia of Type Strains, Phase IV (KMG-V): Genome sequencing to study the core and pangenomes of soil and plant-associated prokaryotes.</title>
        <authorList>
            <person name="Whitman W."/>
        </authorList>
    </citation>
    <scope>NUCLEOTIDE SEQUENCE [LARGE SCALE GENOMIC DNA]</scope>
    <source>
        <strain evidence="8 9">BR 11622</strain>
    </source>
</reference>
<dbReference type="GO" id="GO:0016887">
    <property type="term" value="F:ATP hydrolysis activity"/>
    <property type="evidence" value="ECO:0007669"/>
    <property type="project" value="InterPro"/>
</dbReference>
<organism evidence="8 9">
    <name type="scientific">Nitrospirillum amazonense</name>
    <dbReference type="NCBI Taxonomy" id="28077"/>
    <lineage>
        <taxon>Bacteria</taxon>
        <taxon>Pseudomonadati</taxon>
        <taxon>Pseudomonadota</taxon>
        <taxon>Alphaproteobacteria</taxon>
        <taxon>Rhodospirillales</taxon>
        <taxon>Azospirillaceae</taxon>
        <taxon>Nitrospirillum</taxon>
    </lineage>
</organism>
<dbReference type="InterPro" id="IPR003439">
    <property type="entry name" value="ABC_transporter-like_ATP-bd"/>
</dbReference>
<evidence type="ECO:0000256" key="4">
    <source>
        <dbReference type="ARBA" id="ARBA00022840"/>
    </source>
</evidence>
<evidence type="ECO:0000313" key="8">
    <source>
        <dbReference type="EMBL" id="TWB35274.1"/>
    </source>
</evidence>
<dbReference type="FunFam" id="3.40.50.300:FF:000134">
    <property type="entry name" value="Iron-enterobactin ABC transporter ATP-binding protein"/>
    <property type="match status" value="1"/>
</dbReference>
<dbReference type="PANTHER" id="PTHR42794:SF1">
    <property type="entry name" value="HEMIN IMPORT ATP-BINDING PROTEIN HMUV"/>
    <property type="match status" value="1"/>
</dbReference>
<evidence type="ECO:0000313" key="9">
    <source>
        <dbReference type="Proteomes" id="UP000315751"/>
    </source>
</evidence>
<dbReference type="Proteomes" id="UP000315751">
    <property type="component" value="Unassembled WGS sequence"/>
</dbReference>
<dbReference type="SUPFAM" id="SSF52540">
    <property type="entry name" value="P-loop containing nucleoside triphosphate hydrolases"/>
    <property type="match status" value="1"/>
</dbReference>
<comment type="similarity">
    <text evidence="1">Belongs to the ABC transporter superfamily.</text>
</comment>
<dbReference type="PROSITE" id="PS50893">
    <property type="entry name" value="ABC_TRANSPORTER_2"/>
    <property type="match status" value="1"/>
</dbReference>
<dbReference type="InterPro" id="IPR027417">
    <property type="entry name" value="P-loop_NTPase"/>
</dbReference>
<feature type="domain" description="ABC transporter" evidence="7">
    <location>
        <begin position="4"/>
        <end position="240"/>
    </location>
</feature>
<dbReference type="InterPro" id="IPR003593">
    <property type="entry name" value="AAA+_ATPase"/>
</dbReference>
<dbReference type="Pfam" id="PF00005">
    <property type="entry name" value="ABC_tran"/>
    <property type="match status" value="1"/>
</dbReference>
<gene>
    <name evidence="8" type="ORF">FBZ90_12073</name>
</gene>
<evidence type="ECO:0000256" key="6">
    <source>
        <dbReference type="ARBA" id="ARBA00037066"/>
    </source>
</evidence>
<name>A0A560GNX7_9PROT</name>
<accession>A0A560GNX7</accession>
<dbReference type="InterPro" id="IPR017871">
    <property type="entry name" value="ABC_transporter-like_CS"/>
</dbReference>
<keyword evidence="3" id="KW-0547">Nucleotide-binding</keyword>
<evidence type="ECO:0000256" key="1">
    <source>
        <dbReference type="ARBA" id="ARBA00005417"/>
    </source>
</evidence>
<dbReference type="RefSeq" id="WP_145736055.1">
    <property type="nucleotide sequence ID" value="NZ_VITR01000020.1"/>
</dbReference>
<keyword evidence="2" id="KW-0813">Transport</keyword>
<keyword evidence="5" id="KW-1278">Translocase</keyword>
<evidence type="ECO:0000256" key="2">
    <source>
        <dbReference type="ARBA" id="ARBA00022448"/>
    </source>
</evidence>
<evidence type="ECO:0000256" key="3">
    <source>
        <dbReference type="ARBA" id="ARBA00022741"/>
    </source>
</evidence>
<dbReference type="GO" id="GO:0005524">
    <property type="term" value="F:ATP binding"/>
    <property type="evidence" value="ECO:0007669"/>
    <property type="project" value="UniProtKB-KW"/>
</dbReference>
<keyword evidence="9" id="KW-1185">Reference proteome</keyword>
<dbReference type="EMBL" id="VITR01000020">
    <property type="protein sequence ID" value="TWB35274.1"/>
    <property type="molecule type" value="Genomic_DNA"/>
</dbReference>
<evidence type="ECO:0000256" key="5">
    <source>
        <dbReference type="ARBA" id="ARBA00022967"/>
    </source>
</evidence>
<protein>
    <submittedName>
        <fullName evidence="8">Iron complex transport system ATP-binding protein</fullName>
    </submittedName>
</protein>
<dbReference type="CDD" id="cd03214">
    <property type="entry name" value="ABC_Iron-Siderophores_B12_Hemin"/>
    <property type="match status" value="1"/>
</dbReference>
<comment type="caution">
    <text evidence="8">The sequence shown here is derived from an EMBL/GenBank/DDBJ whole genome shotgun (WGS) entry which is preliminary data.</text>
</comment>
<evidence type="ECO:0000259" key="7">
    <source>
        <dbReference type="PROSITE" id="PS50893"/>
    </source>
</evidence>
<dbReference type="PANTHER" id="PTHR42794">
    <property type="entry name" value="HEMIN IMPORT ATP-BINDING PROTEIN HMUV"/>
    <property type="match status" value="1"/>
</dbReference>
<dbReference type="Gene3D" id="3.40.50.300">
    <property type="entry name" value="P-loop containing nucleotide triphosphate hydrolases"/>
    <property type="match status" value="1"/>
</dbReference>
<dbReference type="OrthoDB" id="9810077at2"/>
<dbReference type="AlphaFoldDB" id="A0A560GNX7"/>
<dbReference type="PROSITE" id="PS00211">
    <property type="entry name" value="ABC_TRANSPORTER_1"/>
    <property type="match status" value="1"/>
</dbReference>
<comment type="function">
    <text evidence="6">Part of the ABC transporter complex HmuTUV involved in hemin import. Responsible for energy coupling to the transport system.</text>
</comment>
<dbReference type="SMART" id="SM00382">
    <property type="entry name" value="AAA"/>
    <property type="match status" value="1"/>
</dbReference>
<proteinExistence type="inferred from homology"/>